<comment type="similarity">
    <text evidence="2 6">Belongs to the UPF0154 family.</text>
</comment>
<keyword evidence="4 6" id="KW-1133">Transmembrane helix</keyword>
<evidence type="ECO:0000313" key="8">
    <source>
        <dbReference type="Proteomes" id="UP000275473"/>
    </source>
</evidence>
<evidence type="ECO:0000256" key="2">
    <source>
        <dbReference type="ARBA" id="ARBA00006694"/>
    </source>
</evidence>
<proteinExistence type="inferred from homology"/>
<evidence type="ECO:0000256" key="4">
    <source>
        <dbReference type="ARBA" id="ARBA00022989"/>
    </source>
</evidence>
<dbReference type="AlphaFoldDB" id="A0A3M8PB19"/>
<sequence>MDTWIWVVIVIVALLAGVALGFFIARRYMMKYLQDNPPINEEMLRIMMMQMGQKPSQKKINQMMAQMNKASTNKPTKTAKK</sequence>
<evidence type="ECO:0000313" key="7">
    <source>
        <dbReference type="EMBL" id="RNF40551.1"/>
    </source>
</evidence>
<organism evidence="7 8">
    <name type="scientific">Planococcus salinus</name>
    <dbReference type="NCBI Taxonomy" id="1848460"/>
    <lineage>
        <taxon>Bacteria</taxon>
        <taxon>Bacillati</taxon>
        <taxon>Bacillota</taxon>
        <taxon>Bacilli</taxon>
        <taxon>Bacillales</taxon>
        <taxon>Caryophanaceae</taxon>
        <taxon>Planococcus</taxon>
    </lineage>
</organism>
<dbReference type="GO" id="GO:0005886">
    <property type="term" value="C:plasma membrane"/>
    <property type="evidence" value="ECO:0007669"/>
    <property type="project" value="UniProtKB-SubCell"/>
</dbReference>
<gene>
    <name evidence="7" type="ORF">EEX84_03765</name>
</gene>
<protein>
    <recommendedName>
        <fullName evidence="6">UPF0154 protein EEX84_03765</fullName>
    </recommendedName>
</protein>
<accession>A0A3M8PB19</accession>
<evidence type="ECO:0000256" key="5">
    <source>
        <dbReference type="ARBA" id="ARBA00023136"/>
    </source>
</evidence>
<feature type="transmembrane region" description="Helical" evidence="6">
    <location>
        <begin position="6"/>
        <end position="25"/>
    </location>
</feature>
<dbReference type="HAMAP" id="MF_00363">
    <property type="entry name" value="UPF0154"/>
    <property type="match status" value="1"/>
</dbReference>
<keyword evidence="5 6" id="KW-0472">Membrane</keyword>
<dbReference type="Proteomes" id="UP000275473">
    <property type="component" value="Unassembled WGS sequence"/>
</dbReference>
<dbReference type="InterPro" id="IPR005359">
    <property type="entry name" value="UPF0154"/>
</dbReference>
<evidence type="ECO:0000256" key="1">
    <source>
        <dbReference type="ARBA" id="ARBA00004167"/>
    </source>
</evidence>
<evidence type="ECO:0000256" key="6">
    <source>
        <dbReference type="HAMAP-Rule" id="MF_00363"/>
    </source>
</evidence>
<dbReference type="RefSeq" id="WP_123164250.1">
    <property type="nucleotide sequence ID" value="NZ_RIAX01000002.1"/>
</dbReference>
<reference evidence="7 8" key="1">
    <citation type="journal article" date="2018" name="Int. J. Syst. Evol. Microbiol.">
        <title>Planococcus salinus sp. nov., a moderately halophilic bacterium isolated from a saline-alkali soil.</title>
        <authorList>
            <person name="Gan L."/>
        </authorList>
    </citation>
    <scope>NUCLEOTIDE SEQUENCE [LARGE SCALE GENOMIC DNA]</scope>
    <source>
        <strain evidence="7 8">LCB217</strain>
    </source>
</reference>
<name>A0A3M8PB19_9BACL</name>
<evidence type="ECO:0000256" key="3">
    <source>
        <dbReference type="ARBA" id="ARBA00022692"/>
    </source>
</evidence>
<dbReference type="Pfam" id="PF03672">
    <property type="entry name" value="UPF0154"/>
    <property type="match status" value="1"/>
</dbReference>
<keyword evidence="6" id="KW-1003">Cell membrane</keyword>
<keyword evidence="8" id="KW-1185">Reference proteome</keyword>
<comment type="subcellular location">
    <subcellularLocation>
        <location evidence="6">Cell membrane</location>
        <topology evidence="6">Single-pass membrane protein</topology>
    </subcellularLocation>
    <subcellularLocation>
        <location evidence="1">Membrane</location>
        <topology evidence="1">Single-pass membrane protein</topology>
    </subcellularLocation>
</comment>
<dbReference type="EMBL" id="RIAX01000002">
    <property type="protein sequence ID" value="RNF40551.1"/>
    <property type="molecule type" value="Genomic_DNA"/>
</dbReference>
<dbReference type="OrthoDB" id="1769076at2"/>
<comment type="caution">
    <text evidence="7">The sequence shown here is derived from an EMBL/GenBank/DDBJ whole genome shotgun (WGS) entry which is preliminary data.</text>
</comment>
<keyword evidence="3 6" id="KW-0812">Transmembrane</keyword>